<reference evidence="8 9" key="2">
    <citation type="journal article" date="2008" name="Nature">
        <title>The Phaeodactylum genome reveals the evolutionary history of diatom genomes.</title>
        <authorList>
            <person name="Bowler C."/>
            <person name="Allen A.E."/>
            <person name="Badger J.H."/>
            <person name="Grimwood J."/>
            <person name="Jabbari K."/>
            <person name="Kuo A."/>
            <person name="Maheswari U."/>
            <person name="Martens C."/>
            <person name="Maumus F."/>
            <person name="Otillar R.P."/>
            <person name="Rayko E."/>
            <person name="Salamov A."/>
            <person name="Vandepoele K."/>
            <person name="Beszteri B."/>
            <person name="Gruber A."/>
            <person name="Heijde M."/>
            <person name="Katinka M."/>
            <person name="Mock T."/>
            <person name="Valentin K."/>
            <person name="Verret F."/>
            <person name="Berges J.A."/>
            <person name="Brownlee C."/>
            <person name="Cadoret J.P."/>
            <person name="Chiovitti A."/>
            <person name="Choi C.J."/>
            <person name="Coesel S."/>
            <person name="De Martino A."/>
            <person name="Detter J.C."/>
            <person name="Durkin C."/>
            <person name="Falciatore A."/>
            <person name="Fournet J."/>
            <person name="Haruta M."/>
            <person name="Huysman M.J."/>
            <person name="Jenkins B.D."/>
            <person name="Jiroutova K."/>
            <person name="Jorgensen R.E."/>
            <person name="Joubert Y."/>
            <person name="Kaplan A."/>
            <person name="Kroger N."/>
            <person name="Kroth P.G."/>
            <person name="La Roche J."/>
            <person name="Lindquist E."/>
            <person name="Lommer M."/>
            <person name="Martin-Jezequel V."/>
            <person name="Lopez P.J."/>
            <person name="Lucas S."/>
            <person name="Mangogna M."/>
            <person name="McGinnis K."/>
            <person name="Medlin L.K."/>
            <person name="Montsant A."/>
            <person name="Oudot-Le Secq M.P."/>
            <person name="Napoli C."/>
            <person name="Obornik M."/>
            <person name="Parker M.S."/>
            <person name="Petit J.L."/>
            <person name="Porcel B.M."/>
            <person name="Poulsen N."/>
            <person name="Robison M."/>
            <person name="Rychlewski L."/>
            <person name="Rynearson T.A."/>
            <person name="Schmutz J."/>
            <person name="Shapiro H."/>
            <person name="Siaut M."/>
            <person name="Stanley M."/>
            <person name="Sussman M.R."/>
            <person name="Taylor A.R."/>
            <person name="Vardi A."/>
            <person name="von Dassow P."/>
            <person name="Vyverman W."/>
            <person name="Willis A."/>
            <person name="Wyrwicz L.S."/>
            <person name="Rokhsar D.S."/>
            <person name="Weissenbach J."/>
            <person name="Armbrust E.V."/>
            <person name="Green B.R."/>
            <person name="Van de Peer Y."/>
            <person name="Grigoriev I.V."/>
        </authorList>
    </citation>
    <scope>NUCLEOTIDE SEQUENCE [LARGE SCALE GENOMIC DNA]</scope>
    <source>
        <strain evidence="8 9">CCMP1335</strain>
    </source>
</reference>
<evidence type="ECO:0000256" key="2">
    <source>
        <dbReference type="ARBA" id="ARBA00007589"/>
    </source>
</evidence>
<dbReference type="InterPro" id="IPR001453">
    <property type="entry name" value="MoaB/Mog_dom"/>
</dbReference>
<comment type="catalytic activity">
    <reaction evidence="6">
        <text>molybdopterin + ATP + H(+) = adenylyl-molybdopterin + diphosphate</text>
        <dbReference type="Rhea" id="RHEA:31331"/>
        <dbReference type="ChEBI" id="CHEBI:15378"/>
        <dbReference type="ChEBI" id="CHEBI:30616"/>
        <dbReference type="ChEBI" id="CHEBI:33019"/>
        <dbReference type="ChEBI" id="CHEBI:58698"/>
        <dbReference type="ChEBI" id="CHEBI:62727"/>
    </reaction>
</comment>
<dbReference type="GO" id="GO:0061598">
    <property type="term" value="F:molybdopterin adenylyltransferase activity"/>
    <property type="evidence" value="ECO:0007669"/>
    <property type="project" value="UniProtKB-UniRule"/>
</dbReference>
<evidence type="ECO:0000256" key="1">
    <source>
        <dbReference type="ARBA" id="ARBA00005046"/>
    </source>
</evidence>
<dbReference type="PANTHER" id="PTHR10192">
    <property type="entry name" value="MOLYBDOPTERIN BIOSYNTHESIS PROTEIN"/>
    <property type="match status" value="1"/>
</dbReference>
<dbReference type="SUPFAM" id="SSF53218">
    <property type="entry name" value="Molybdenum cofactor biosynthesis proteins"/>
    <property type="match status" value="1"/>
</dbReference>
<dbReference type="Pfam" id="PF03453">
    <property type="entry name" value="MoeA_N"/>
    <property type="match status" value="1"/>
</dbReference>
<keyword evidence="6" id="KW-0460">Magnesium</keyword>
<evidence type="ECO:0000313" key="9">
    <source>
        <dbReference type="Proteomes" id="UP000001449"/>
    </source>
</evidence>
<comment type="catalytic activity">
    <reaction evidence="6">
        <text>adenylyl-molybdopterin + molybdate = Mo-molybdopterin + AMP + H(+)</text>
        <dbReference type="Rhea" id="RHEA:35047"/>
        <dbReference type="ChEBI" id="CHEBI:15378"/>
        <dbReference type="ChEBI" id="CHEBI:36264"/>
        <dbReference type="ChEBI" id="CHEBI:62727"/>
        <dbReference type="ChEBI" id="CHEBI:71302"/>
        <dbReference type="ChEBI" id="CHEBI:456215"/>
    </reaction>
</comment>
<dbReference type="FunFam" id="3.40.980.10:FF:000023">
    <property type="entry name" value="Molybdenum cofactor biosynthesis protein"/>
    <property type="match status" value="1"/>
</dbReference>
<dbReference type="GO" id="GO:0061599">
    <property type="term" value="F:molybdopterin molybdotransferase activity"/>
    <property type="evidence" value="ECO:0000318"/>
    <property type="project" value="GO_Central"/>
</dbReference>
<dbReference type="KEGG" id="tps:THAPSDRAFT_22780"/>
<keyword evidence="6" id="KW-0808">Transferase</keyword>
<dbReference type="SMART" id="SM00852">
    <property type="entry name" value="MoCF_biosynth"/>
    <property type="match status" value="1"/>
</dbReference>
<dbReference type="UniPathway" id="UPA00344"/>
<keyword evidence="6" id="KW-0500">Molybdenum</keyword>
<gene>
    <name evidence="8" type="ORF">THAPSDRAFT_22780</name>
</gene>
<dbReference type="GO" id="GO:0005524">
    <property type="term" value="F:ATP binding"/>
    <property type="evidence" value="ECO:0007669"/>
    <property type="project" value="UniProtKB-UniRule"/>
</dbReference>
<dbReference type="EC" id="2.7.7.75" evidence="4"/>
<dbReference type="Pfam" id="PF00994">
    <property type="entry name" value="MoCF_biosynth"/>
    <property type="match status" value="1"/>
</dbReference>
<name>B8C340_THAPS</name>
<dbReference type="GO" id="GO:0005829">
    <property type="term" value="C:cytosol"/>
    <property type="evidence" value="ECO:0000318"/>
    <property type="project" value="GO_Central"/>
</dbReference>
<dbReference type="InterPro" id="IPR005110">
    <property type="entry name" value="MoeA_linker/N"/>
</dbReference>
<dbReference type="OMA" id="GRMNMKP"/>
<dbReference type="CDD" id="cd00887">
    <property type="entry name" value="MoeA"/>
    <property type="match status" value="1"/>
</dbReference>
<dbReference type="SUPFAM" id="SSF63867">
    <property type="entry name" value="MoeA C-terminal domain-like"/>
    <property type="match status" value="1"/>
</dbReference>
<comment type="pathway">
    <text evidence="1 6">Cofactor biosynthesis; molybdopterin biosynthesis.</text>
</comment>
<keyword evidence="9" id="KW-1185">Reference proteome</keyword>
<dbReference type="Gene3D" id="3.40.980.10">
    <property type="entry name" value="MoaB/Mog-like domain"/>
    <property type="match status" value="1"/>
</dbReference>
<accession>B8C340</accession>
<dbReference type="InterPro" id="IPR005111">
    <property type="entry name" value="MoeA_C_domain_IV"/>
</dbReference>
<dbReference type="RefSeq" id="XP_002290305.1">
    <property type="nucleotide sequence ID" value="XM_002290269.1"/>
</dbReference>
<feature type="domain" description="MoaB/Mog" evidence="7">
    <location>
        <begin position="238"/>
        <end position="405"/>
    </location>
</feature>
<dbReference type="AlphaFoldDB" id="B8C340"/>
<proteinExistence type="inferred from homology"/>
<keyword evidence="5 6" id="KW-0501">Molybdenum cofactor biosynthesis</keyword>
<dbReference type="InterPro" id="IPR038987">
    <property type="entry name" value="MoeA-like"/>
</dbReference>
<keyword evidence="6" id="KW-0479">Metal-binding</keyword>
<dbReference type="PaxDb" id="35128-Thaps22780"/>
<comment type="similarity">
    <text evidence="3">In the C-terminal section; belongs to the MoeA family.</text>
</comment>
<dbReference type="HOGENOM" id="CLU_010186_7_0_1"/>
<dbReference type="Gene3D" id="2.170.190.11">
    <property type="entry name" value="Molybdopterin biosynthesis moea protein, domain 3"/>
    <property type="match status" value="1"/>
</dbReference>
<dbReference type="GO" id="GO:0046872">
    <property type="term" value="F:metal ion binding"/>
    <property type="evidence" value="ECO:0007669"/>
    <property type="project" value="UniProtKB-UniRule"/>
</dbReference>
<evidence type="ECO:0000313" key="8">
    <source>
        <dbReference type="EMBL" id="EED92057.1"/>
    </source>
</evidence>
<dbReference type="Gene3D" id="2.40.340.10">
    <property type="entry name" value="MoeA, C-terminal, domain IV"/>
    <property type="match status" value="1"/>
</dbReference>
<comment type="cofactor">
    <cofactor evidence="6">
        <name>Mg(2+)</name>
        <dbReference type="ChEBI" id="CHEBI:18420"/>
    </cofactor>
</comment>
<protein>
    <recommendedName>
        <fullName evidence="4">molybdopterin adenylyltransferase</fullName>
        <ecNumber evidence="4">2.7.7.75</ecNumber>
    </recommendedName>
</protein>
<dbReference type="InterPro" id="IPR036135">
    <property type="entry name" value="MoeA_linker/N_sf"/>
</dbReference>
<dbReference type="EMBL" id="CM000642">
    <property type="protein sequence ID" value="EED92057.1"/>
    <property type="molecule type" value="Genomic_DNA"/>
</dbReference>
<dbReference type="PANTHER" id="PTHR10192:SF5">
    <property type="entry name" value="GEPHYRIN"/>
    <property type="match status" value="1"/>
</dbReference>
<dbReference type="Pfam" id="PF03454">
    <property type="entry name" value="MoeA_C"/>
    <property type="match status" value="1"/>
</dbReference>
<evidence type="ECO:0000256" key="3">
    <source>
        <dbReference type="ARBA" id="ARBA00008339"/>
    </source>
</evidence>
<evidence type="ECO:0000256" key="5">
    <source>
        <dbReference type="ARBA" id="ARBA00023150"/>
    </source>
</evidence>
<comment type="similarity">
    <text evidence="2">In the N-terminal section; belongs to the MoaB/Mog family.</text>
</comment>
<dbReference type="Gene3D" id="3.90.105.10">
    <property type="entry name" value="Molybdopterin biosynthesis moea protein, domain 2"/>
    <property type="match status" value="1"/>
</dbReference>
<comment type="similarity">
    <text evidence="6">Belongs to the MoeA family.</text>
</comment>
<dbReference type="InParanoid" id="B8C340"/>
<dbReference type="Proteomes" id="UP000001449">
    <property type="component" value="Chromosome 5"/>
</dbReference>
<dbReference type="GeneID" id="7453208"/>
<evidence type="ECO:0000259" key="7">
    <source>
        <dbReference type="SMART" id="SM00852"/>
    </source>
</evidence>
<evidence type="ECO:0000256" key="4">
    <source>
        <dbReference type="ARBA" id="ARBA00012509"/>
    </source>
</evidence>
<dbReference type="STRING" id="35128.B8C340"/>
<reference evidence="8 9" key="1">
    <citation type="journal article" date="2004" name="Science">
        <title>The genome of the diatom Thalassiosira pseudonana: ecology, evolution, and metabolism.</title>
        <authorList>
            <person name="Armbrust E.V."/>
            <person name="Berges J.A."/>
            <person name="Bowler C."/>
            <person name="Green B.R."/>
            <person name="Martinez D."/>
            <person name="Putnam N.H."/>
            <person name="Zhou S."/>
            <person name="Allen A.E."/>
            <person name="Apt K.E."/>
            <person name="Bechner M."/>
            <person name="Brzezinski M.A."/>
            <person name="Chaal B.K."/>
            <person name="Chiovitti A."/>
            <person name="Davis A.K."/>
            <person name="Demarest M.S."/>
            <person name="Detter J.C."/>
            <person name="Glavina T."/>
            <person name="Goodstein D."/>
            <person name="Hadi M.Z."/>
            <person name="Hellsten U."/>
            <person name="Hildebrand M."/>
            <person name="Jenkins B.D."/>
            <person name="Jurka J."/>
            <person name="Kapitonov V.V."/>
            <person name="Kroger N."/>
            <person name="Lau W.W."/>
            <person name="Lane T.W."/>
            <person name="Larimer F.W."/>
            <person name="Lippmeier J.C."/>
            <person name="Lucas S."/>
            <person name="Medina M."/>
            <person name="Montsant A."/>
            <person name="Obornik M."/>
            <person name="Parker M.S."/>
            <person name="Palenik B."/>
            <person name="Pazour G.J."/>
            <person name="Richardson P.M."/>
            <person name="Rynearson T.A."/>
            <person name="Saito M.A."/>
            <person name="Schwartz D.C."/>
            <person name="Thamatrakoln K."/>
            <person name="Valentin K."/>
            <person name="Vardi A."/>
            <person name="Wilkerson F.P."/>
            <person name="Rokhsar D.S."/>
        </authorList>
    </citation>
    <scope>NUCLEOTIDE SEQUENCE [LARGE SCALE GENOMIC DNA]</scope>
    <source>
        <strain evidence="8 9">CCMP1335</strain>
    </source>
</reference>
<dbReference type="eggNOG" id="KOG2371">
    <property type="taxonomic scope" value="Eukaryota"/>
</dbReference>
<organism evidence="8 9">
    <name type="scientific">Thalassiosira pseudonana</name>
    <name type="common">Marine diatom</name>
    <name type="synonym">Cyclotella nana</name>
    <dbReference type="NCBI Taxonomy" id="35128"/>
    <lineage>
        <taxon>Eukaryota</taxon>
        <taxon>Sar</taxon>
        <taxon>Stramenopiles</taxon>
        <taxon>Ochrophyta</taxon>
        <taxon>Bacillariophyta</taxon>
        <taxon>Coscinodiscophyceae</taxon>
        <taxon>Thalassiosirophycidae</taxon>
        <taxon>Thalassiosirales</taxon>
        <taxon>Thalassiosiraceae</taxon>
        <taxon>Thalassiosira</taxon>
    </lineage>
</organism>
<sequence>MIKTKSPLPMVPVSEALETVLTETAKLLWFRRQETHELGGDASSSQPPSSTTCTQSQLIGRLSAEDIKACHPGYPDHNSSIMDGYAVRTSDLDSARDVYNNTGAHGDEQTDFVLDFAIVGKVYAGDDDVTVDKAGQYNNLRTAVYITTGAVVPHGYDAVIPIEETTYLDNKMQIIPSKVRSVLNTKPGTWIRTIGCDISPGSTIVNKGEMIQPVHLALLAQAGVSLEDVKVKELVRIGVLSTGNELQQKANWGEVQNGSGKIPDVNRPLLLSQLSSYGSCEPVDLGIVSDDEGLDTIAERLNGLFWGDESEQSNTCNGSIDVLITTGGISMGEKDIMEQVFIQGMGGHVHFGRMNMKPGKPTTFITIDQETSRGEMCRKLVFALPGNPVSASVCTDLLVRPCLDLIHRGVDINNMQAGLTLSTDSFVQHAVGDAKVHDEVLATLASDVKLDNERPEYHRVALQRVLTTNTTGASQQYSFQATSTGVQRSSRVLSLRNADGLMVLPRGGPLGCGYDVAKKGMQFPVLLYSSMAETFFKDSIHRSINAAKDEVLTPSLKLGVIVCRSESQACNTIINDTLVQSLGGESQVVLMQEATCTVPSDTKMQLFIRELTNNIYGQSMGGVNVIFVVVQSDDDSDSAFRVGLEVSHVLRPIVLKNANAMAMQLRKGAVSEDGIAALFENVVGTVRVGSAVLLTCSDRGLQGAVGAVRGSLRHLATFLD</sequence>
<evidence type="ECO:0000256" key="6">
    <source>
        <dbReference type="RuleBase" id="RU365090"/>
    </source>
</evidence>
<dbReference type="GO" id="GO:0005737">
    <property type="term" value="C:cytoplasm"/>
    <property type="evidence" value="ECO:0000318"/>
    <property type="project" value="GO_Central"/>
</dbReference>
<comment type="function">
    <text evidence="6">Catalyzes two steps in the biosynthesis of the molybdenum cofactor. In the first step, molybdopterin is adenylated. Subsequently, molybdate is inserted into adenylated molybdopterin and AMP is released.</text>
</comment>
<dbReference type="GO" id="GO:0006777">
    <property type="term" value="P:Mo-molybdopterin cofactor biosynthetic process"/>
    <property type="evidence" value="ECO:0000318"/>
    <property type="project" value="GO_Central"/>
</dbReference>
<dbReference type="InterPro" id="IPR036688">
    <property type="entry name" value="MoeA_C_domain_IV_sf"/>
</dbReference>
<dbReference type="SUPFAM" id="SSF63882">
    <property type="entry name" value="MoeA N-terminal region -like"/>
    <property type="match status" value="1"/>
</dbReference>
<dbReference type="InterPro" id="IPR036425">
    <property type="entry name" value="MoaB/Mog-like_dom_sf"/>
</dbReference>